<dbReference type="PANTHER" id="PTHR45831">
    <property type="entry name" value="LD24721P"/>
    <property type="match status" value="1"/>
</dbReference>
<dbReference type="InParanoid" id="Q54H01"/>
<keyword evidence="2" id="KW-0802">TPR repeat</keyword>
<dbReference type="Pfam" id="PF13181">
    <property type="entry name" value="TPR_8"/>
    <property type="match status" value="1"/>
</dbReference>
<evidence type="ECO:0000313" key="4">
    <source>
        <dbReference type="EMBL" id="EAL62602.1"/>
    </source>
</evidence>
<dbReference type="InterPro" id="IPR047150">
    <property type="entry name" value="SGT"/>
</dbReference>
<dbReference type="SUPFAM" id="SSF81901">
    <property type="entry name" value="HCP-like"/>
    <property type="match status" value="1"/>
</dbReference>
<dbReference type="Gene3D" id="1.25.40.10">
    <property type="entry name" value="Tetratricopeptide repeat domain"/>
    <property type="match status" value="2"/>
</dbReference>
<dbReference type="SUPFAM" id="SSF48452">
    <property type="entry name" value="TPR-like"/>
    <property type="match status" value="1"/>
</dbReference>
<dbReference type="dictyBase" id="DDB_G0289781"/>
<sequence>MKNNIINYFKLSNIINIKIKQILENKFKERWLIEIGKPWVDCKEYGELIYKFLCMNPHFTNSNCLTNDHNFYQKSIISNGNLNSFNVQLLSSLLINFNFTKINDKEKLSFENKQISSINQINDNFILIKDFKIEESELKNIKQNLINILIEMNDYLKGELEDTIQSIETMDIVNIQKPQQSTNKIPNSKSNLSNKTNTNTTTTTTTTTTTSKITTKKENKIEESIKLKELGNIEYTKKNYNLAIEYYTKGIDQLNGYNKESPIEKSGMDLCELKSLLYLNRSISKFEYYKLSSLKGYEKVHLSRELNNFEPNEFRSLLEESKIDSFESMKQSPLFYRSYFRLSQILSFQGKYNESIQFLGAADQLNPSCKEVTDFKKLVNEKLNYRNSTLFGDIRNFENEAKLFIEKHKFNSFFKGYLPILIDQLGMVEEMISTSLSQNRITINHLNNVGEEYMFEYEDYRNAYKYFSKSIKESNISNGFFHLSTLYLIGVGVDKLKKDSNIGLSLLYEASLKPLHFDDDDQDDYGDSSFFTDSNIYVLESLNSLGYLFQFGIDGIDIDLEKSEYYYELGVKYSFIKSIISYSDMLLNCKGYENKEKSETLLKKGK</sequence>
<dbReference type="GeneID" id="8627332"/>
<proteinExistence type="predicted"/>
<dbReference type="InterPro" id="IPR011990">
    <property type="entry name" value="TPR-like_helical_dom_sf"/>
</dbReference>
<dbReference type="RefSeq" id="XP_636117.1">
    <property type="nucleotide sequence ID" value="XM_631025.1"/>
</dbReference>
<dbReference type="KEGG" id="ddi:DDB_G0289781"/>
<accession>Q54H01</accession>
<dbReference type="PhylomeDB" id="Q54H01"/>
<evidence type="ECO:0000256" key="2">
    <source>
        <dbReference type="ARBA" id="ARBA00022803"/>
    </source>
</evidence>
<evidence type="ECO:0000313" key="5">
    <source>
        <dbReference type="Proteomes" id="UP000002195"/>
    </source>
</evidence>
<dbReference type="VEuPathDB" id="AmoebaDB:DDB_G0289781"/>
<dbReference type="EMBL" id="AAFI02000148">
    <property type="protein sequence ID" value="EAL62602.1"/>
    <property type="molecule type" value="Genomic_DNA"/>
</dbReference>
<dbReference type="SMART" id="SM00028">
    <property type="entry name" value="TPR"/>
    <property type="match status" value="2"/>
</dbReference>
<dbReference type="InterPro" id="IPR019734">
    <property type="entry name" value="TPR_rpt"/>
</dbReference>
<keyword evidence="5" id="KW-1185">Reference proteome</keyword>
<dbReference type="AlphaFoldDB" id="Q54H01"/>
<name>Q54H01_DICDI</name>
<evidence type="ECO:0000256" key="3">
    <source>
        <dbReference type="SAM" id="MobiDB-lite"/>
    </source>
</evidence>
<feature type="compositionally biased region" description="Low complexity" evidence="3">
    <location>
        <begin position="187"/>
        <end position="206"/>
    </location>
</feature>
<gene>
    <name evidence="4" type="ORF">DDB_G0289781</name>
</gene>
<reference evidence="4 5" key="1">
    <citation type="journal article" date="2005" name="Nature">
        <title>The genome of the social amoeba Dictyostelium discoideum.</title>
        <authorList>
            <consortium name="The Dictyostelium discoideum Sequencing Consortium"/>
            <person name="Eichinger L."/>
            <person name="Pachebat J.A."/>
            <person name="Glockner G."/>
            <person name="Rajandream M.A."/>
            <person name="Sucgang R."/>
            <person name="Berriman M."/>
            <person name="Song J."/>
            <person name="Olsen R."/>
            <person name="Szafranski K."/>
            <person name="Xu Q."/>
            <person name="Tunggal B."/>
            <person name="Kummerfeld S."/>
            <person name="Madera M."/>
            <person name="Konfortov B.A."/>
            <person name="Rivero F."/>
            <person name="Bankier A.T."/>
            <person name="Lehmann R."/>
            <person name="Hamlin N."/>
            <person name="Davies R."/>
            <person name="Gaudet P."/>
            <person name="Fey P."/>
            <person name="Pilcher K."/>
            <person name="Chen G."/>
            <person name="Saunders D."/>
            <person name="Sodergren E."/>
            <person name="Davis P."/>
            <person name="Kerhornou A."/>
            <person name="Nie X."/>
            <person name="Hall N."/>
            <person name="Anjard C."/>
            <person name="Hemphill L."/>
            <person name="Bason N."/>
            <person name="Farbrother P."/>
            <person name="Desany B."/>
            <person name="Just E."/>
            <person name="Morio T."/>
            <person name="Rost R."/>
            <person name="Churcher C."/>
            <person name="Cooper J."/>
            <person name="Haydock S."/>
            <person name="van Driessche N."/>
            <person name="Cronin A."/>
            <person name="Goodhead I."/>
            <person name="Muzny D."/>
            <person name="Mourier T."/>
            <person name="Pain A."/>
            <person name="Lu M."/>
            <person name="Harper D."/>
            <person name="Lindsay R."/>
            <person name="Hauser H."/>
            <person name="James K."/>
            <person name="Quiles M."/>
            <person name="Madan Babu M."/>
            <person name="Saito T."/>
            <person name="Buchrieser C."/>
            <person name="Wardroper A."/>
            <person name="Felder M."/>
            <person name="Thangavelu M."/>
            <person name="Johnson D."/>
            <person name="Knights A."/>
            <person name="Loulseged H."/>
            <person name="Mungall K."/>
            <person name="Oliver K."/>
            <person name="Price C."/>
            <person name="Quail M.A."/>
            <person name="Urushihara H."/>
            <person name="Hernandez J."/>
            <person name="Rabbinowitsch E."/>
            <person name="Steffen D."/>
            <person name="Sanders M."/>
            <person name="Ma J."/>
            <person name="Kohara Y."/>
            <person name="Sharp S."/>
            <person name="Simmonds M."/>
            <person name="Spiegler S."/>
            <person name="Tivey A."/>
            <person name="Sugano S."/>
            <person name="White B."/>
            <person name="Walker D."/>
            <person name="Woodward J."/>
            <person name="Winckler T."/>
            <person name="Tanaka Y."/>
            <person name="Shaulsky G."/>
            <person name="Schleicher M."/>
            <person name="Weinstock G."/>
            <person name="Rosenthal A."/>
            <person name="Cox E.C."/>
            <person name="Chisholm R.L."/>
            <person name="Gibbs R."/>
            <person name="Loomis W.F."/>
            <person name="Platzer M."/>
            <person name="Kay R.R."/>
            <person name="Williams J."/>
            <person name="Dear P.H."/>
            <person name="Noegel A.A."/>
            <person name="Barrell B."/>
            <person name="Kuspa A."/>
        </authorList>
    </citation>
    <scope>NUCLEOTIDE SEQUENCE [LARGE SCALE GENOMIC DNA]</scope>
    <source>
        <strain evidence="4 5">AX4</strain>
    </source>
</reference>
<protein>
    <submittedName>
        <fullName evidence="4">Uncharacterized protein</fullName>
    </submittedName>
</protein>
<keyword evidence="1" id="KW-0677">Repeat</keyword>
<dbReference type="SMART" id="SM00671">
    <property type="entry name" value="SEL1"/>
    <property type="match status" value="2"/>
</dbReference>
<organism evidence="4 5">
    <name type="scientific">Dictyostelium discoideum</name>
    <name type="common">Social amoeba</name>
    <dbReference type="NCBI Taxonomy" id="44689"/>
    <lineage>
        <taxon>Eukaryota</taxon>
        <taxon>Amoebozoa</taxon>
        <taxon>Evosea</taxon>
        <taxon>Eumycetozoa</taxon>
        <taxon>Dictyostelia</taxon>
        <taxon>Dictyosteliales</taxon>
        <taxon>Dictyosteliaceae</taxon>
        <taxon>Dictyostelium</taxon>
    </lineage>
</organism>
<dbReference type="HOGENOM" id="CLU_450892_0_0_1"/>
<evidence type="ECO:0000256" key="1">
    <source>
        <dbReference type="ARBA" id="ARBA00022737"/>
    </source>
</evidence>
<dbReference type="PANTHER" id="PTHR45831:SF2">
    <property type="entry name" value="LD24721P"/>
    <property type="match status" value="1"/>
</dbReference>
<comment type="caution">
    <text evidence="4">The sequence shown here is derived from an EMBL/GenBank/DDBJ whole genome shotgun (WGS) entry which is preliminary data.</text>
</comment>
<feature type="region of interest" description="Disordered" evidence="3">
    <location>
        <begin position="178"/>
        <end position="206"/>
    </location>
</feature>
<dbReference type="InterPro" id="IPR006597">
    <property type="entry name" value="Sel1-like"/>
</dbReference>
<dbReference type="PaxDb" id="44689-DDB0188581"/>
<dbReference type="Proteomes" id="UP000002195">
    <property type="component" value="Unassembled WGS sequence"/>
</dbReference>